<dbReference type="Pfam" id="PF07331">
    <property type="entry name" value="TctB"/>
    <property type="match status" value="1"/>
</dbReference>
<feature type="transmembrane region" description="Helical" evidence="2">
    <location>
        <begin position="91"/>
        <end position="111"/>
    </location>
</feature>
<dbReference type="STRING" id="758803.SAMN05421803_12475"/>
<accession>A0A1M6TRQ5</accession>
<feature type="transmembrane region" description="Helical" evidence="2">
    <location>
        <begin position="207"/>
        <end position="229"/>
    </location>
</feature>
<proteinExistence type="predicted"/>
<evidence type="ECO:0000313" key="4">
    <source>
        <dbReference type="EMBL" id="SHK59661.1"/>
    </source>
</evidence>
<reference evidence="4 5" key="1">
    <citation type="submission" date="2016-11" db="EMBL/GenBank/DDBJ databases">
        <authorList>
            <person name="Jaros S."/>
            <person name="Januszkiewicz K."/>
            <person name="Wedrychowicz H."/>
        </authorList>
    </citation>
    <scope>NUCLEOTIDE SEQUENCE [LARGE SCALE GENOMIC DNA]</scope>
    <source>
        <strain evidence="4 5">CGMCC 4.5723</strain>
    </source>
</reference>
<evidence type="ECO:0000256" key="2">
    <source>
        <dbReference type="SAM" id="Phobius"/>
    </source>
</evidence>
<feature type="transmembrane region" description="Helical" evidence="2">
    <location>
        <begin position="165"/>
        <end position="195"/>
    </location>
</feature>
<keyword evidence="2" id="KW-0812">Transmembrane</keyword>
<feature type="region of interest" description="Disordered" evidence="1">
    <location>
        <begin position="1"/>
        <end position="47"/>
    </location>
</feature>
<evidence type="ECO:0000256" key="1">
    <source>
        <dbReference type="SAM" id="MobiDB-lite"/>
    </source>
</evidence>
<gene>
    <name evidence="4" type="ORF">SAMN05421803_12475</name>
</gene>
<keyword evidence="5" id="KW-1185">Reference proteome</keyword>
<sequence>MTVNGTERAVPAGEGGDPAAGTPAGTAADTAAGARETGAPGTAADASGVAGAGADGTAGTDLDPALAAARAAAETASPDPETVPWSGPARWVVPALAAAVGAVMLWGALTIEAPPNATRPGPGFFPGVIGGLLLVLAACLVVTNLRGRSTGAANALEWFEARPVLIVLAGLVAHIALLEFLGWLLAGALLFWVVAYAFGARAYLRDAVVALSVAAAVQVGFSLGLGLSLPSGILGWVL</sequence>
<organism evidence="4 5">
    <name type="scientific">Nocardiopsis flavescens</name>
    <dbReference type="NCBI Taxonomy" id="758803"/>
    <lineage>
        <taxon>Bacteria</taxon>
        <taxon>Bacillati</taxon>
        <taxon>Actinomycetota</taxon>
        <taxon>Actinomycetes</taxon>
        <taxon>Streptosporangiales</taxon>
        <taxon>Nocardiopsidaceae</taxon>
        <taxon>Nocardiopsis</taxon>
    </lineage>
</organism>
<feature type="transmembrane region" description="Helical" evidence="2">
    <location>
        <begin position="123"/>
        <end position="145"/>
    </location>
</feature>
<feature type="domain" description="DUF1468" evidence="3">
    <location>
        <begin position="93"/>
        <end position="230"/>
    </location>
</feature>
<keyword evidence="2" id="KW-1133">Transmembrane helix</keyword>
<dbReference type="Proteomes" id="UP000184452">
    <property type="component" value="Unassembled WGS sequence"/>
</dbReference>
<dbReference type="EMBL" id="FQZK01000024">
    <property type="protein sequence ID" value="SHK59661.1"/>
    <property type="molecule type" value="Genomic_DNA"/>
</dbReference>
<dbReference type="RefSeq" id="WP_342746053.1">
    <property type="nucleotide sequence ID" value="NZ_FQZK01000024.1"/>
</dbReference>
<evidence type="ECO:0000313" key="5">
    <source>
        <dbReference type="Proteomes" id="UP000184452"/>
    </source>
</evidence>
<dbReference type="InterPro" id="IPR009936">
    <property type="entry name" value="DUF1468"/>
</dbReference>
<feature type="compositionally biased region" description="Low complexity" evidence="1">
    <location>
        <begin position="19"/>
        <end position="47"/>
    </location>
</feature>
<name>A0A1M6TRQ5_9ACTN</name>
<keyword evidence="2" id="KW-0472">Membrane</keyword>
<evidence type="ECO:0000259" key="3">
    <source>
        <dbReference type="Pfam" id="PF07331"/>
    </source>
</evidence>
<dbReference type="AlphaFoldDB" id="A0A1M6TRQ5"/>
<protein>
    <submittedName>
        <fullName evidence="4">Tripartite tricarboxylate transporter TctB family protein</fullName>
    </submittedName>
</protein>